<reference evidence="1 2" key="1">
    <citation type="submission" date="2012-06" db="EMBL/GenBank/DDBJ databases">
        <title>The complete chromosome of genome of Turneriella parva DSM 21527.</title>
        <authorList>
            <consortium name="US DOE Joint Genome Institute (JGI-PGF)"/>
            <person name="Lucas S."/>
            <person name="Han J."/>
            <person name="Lapidus A."/>
            <person name="Bruce D."/>
            <person name="Goodwin L."/>
            <person name="Pitluck S."/>
            <person name="Peters L."/>
            <person name="Kyrpides N."/>
            <person name="Mavromatis K."/>
            <person name="Ivanova N."/>
            <person name="Mikhailova N."/>
            <person name="Chertkov O."/>
            <person name="Detter J.C."/>
            <person name="Tapia R."/>
            <person name="Han C."/>
            <person name="Land M."/>
            <person name="Hauser L."/>
            <person name="Markowitz V."/>
            <person name="Cheng J.-F."/>
            <person name="Hugenholtz P."/>
            <person name="Woyke T."/>
            <person name="Wu D."/>
            <person name="Gronow S."/>
            <person name="Wellnitz S."/>
            <person name="Brambilla E."/>
            <person name="Klenk H.-P."/>
            <person name="Eisen J.A."/>
        </authorList>
    </citation>
    <scope>NUCLEOTIDE SEQUENCE [LARGE SCALE GENOMIC DNA]</scope>
    <source>
        <strain evidence="2">ATCC BAA-1111 / DSM 21527 / NCTC 11395 / H</strain>
    </source>
</reference>
<protein>
    <submittedName>
        <fullName evidence="1">Uncharacterized protein</fullName>
    </submittedName>
</protein>
<dbReference type="Proteomes" id="UP000006048">
    <property type="component" value="Chromosome"/>
</dbReference>
<accession>I4B1I4</accession>
<dbReference type="STRING" id="869212.Turpa_0485"/>
<evidence type="ECO:0000313" key="1">
    <source>
        <dbReference type="EMBL" id="AFM11141.1"/>
    </source>
</evidence>
<dbReference type="RefSeq" id="WP_014801661.1">
    <property type="nucleotide sequence ID" value="NC_018020.1"/>
</dbReference>
<dbReference type="AlphaFoldDB" id="I4B1I4"/>
<dbReference type="KEGG" id="tpx:Turpa_0485"/>
<sequence>MKTAAFFTLLTATVTLHAQSLKKVMILDFKNLDKNPDYTYLEDSITEAVRNDLKAKFDFREMQRGDWHKLAEKNLFLWPEDNYTRR</sequence>
<evidence type="ECO:0000313" key="2">
    <source>
        <dbReference type="Proteomes" id="UP000006048"/>
    </source>
</evidence>
<dbReference type="HOGENOM" id="CLU_2496963_0_0_12"/>
<name>I4B1I4_TURPD</name>
<organism evidence="1 2">
    <name type="scientific">Turneriella parva (strain ATCC BAA-1111 / DSM 21527 / NCTC 11395 / H)</name>
    <name type="common">Leptospira parva</name>
    <dbReference type="NCBI Taxonomy" id="869212"/>
    <lineage>
        <taxon>Bacteria</taxon>
        <taxon>Pseudomonadati</taxon>
        <taxon>Spirochaetota</taxon>
        <taxon>Spirochaetia</taxon>
        <taxon>Leptospirales</taxon>
        <taxon>Leptospiraceae</taxon>
        <taxon>Turneriella</taxon>
    </lineage>
</organism>
<keyword evidence="2" id="KW-1185">Reference proteome</keyword>
<proteinExistence type="predicted"/>
<gene>
    <name evidence="1" type="ordered locus">Turpa_0485</name>
</gene>
<dbReference type="EMBL" id="CP002959">
    <property type="protein sequence ID" value="AFM11141.1"/>
    <property type="molecule type" value="Genomic_DNA"/>
</dbReference>